<dbReference type="PROSITE" id="PS51186">
    <property type="entry name" value="GNAT"/>
    <property type="match status" value="1"/>
</dbReference>
<dbReference type="CDD" id="cd04301">
    <property type="entry name" value="NAT_SF"/>
    <property type="match status" value="1"/>
</dbReference>
<dbReference type="InterPro" id="IPR016181">
    <property type="entry name" value="Acyl_CoA_acyltransferase"/>
</dbReference>
<dbReference type="Gene3D" id="3.40.630.30">
    <property type="match status" value="1"/>
</dbReference>
<sequence>MTTLEQKLKNPVWYSLNETHNTSLLKYDGVQFYQPNTCSFGAFFDSEKTPIALTEHSKIVEKFFLVSENGIPKIDDNYVILEKKINGCQMVLNNLIDIDITENIVLLTNEYIDEVYNLIWLVMPGFYQKKGFEMGKFFGIFKDNKLVAITGQRMQTDDFIEISSVVTHPDYTRKGFAKQLIYHTTKEILKEKKLPILHTNKGNAAIPLYEKLGFKLTRDMNWWLFRRK</sequence>
<dbReference type="InterPro" id="IPR013653">
    <property type="entry name" value="GCN5-like_dom"/>
</dbReference>
<proteinExistence type="predicted"/>
<feature type="domain" description="N-acetyltransferase" evidence="1">
    <location>
        <begin position="102"/>
        <end position="228"/>
    </location>
</feature>
<dbReference type="RefSeq" id="WP_068450579.1">
    <property type="nucleotide sequence ID" value="NZ_CANKUV010000004.1"/>
</dbReference>
<dbReference type="AlphaFoldDB" id="A0A176T946"/>
<gene>
    <name evidence="2" type="ORF">LPB303_12210</name>
</gene>
<keyword evidence="2" id="KW-0808">Transferase</keyword>
<comment type="caution">
    <text evidence="2">The sequence shown here is derived from an EMBL/GenBank/DDBJ whole genome shotgun (WGS) entry which is preliminary data.</text>
</comment>
<dbReference type="OrthoDB" id="9797456at2"/>
<evidence type="ECO:0000259" key="1">
    <source>
        <dbReference type="PROSITE" id="PS51186"/>
    </source>
</evidence>
<dbReference type="Proteomes" id="UP000076923">
    <property type="component" value="Unassembled WGS sequence"/>
</dbReference>
<dbReference type="Pfam" id="PF08445">
    <property type="entry name" value="FR47"/>
    <property type="match status" value="1"/>
</dbReference>
<reference evidence="2 3" key="1">
    <citation type="submission" date="2016-02" db="EMBL/GenBank/DDBJ databases">
        <title>Draft genome sequence of Polaribacter atrinae KACC17473.</title>
        <authorList>
            <person name="Shin S.-K."/>
            <person name="Yi H."/>
        </authorList>
    </citation>
    <scope>NUCLEOTIDE SEQUENCE [LARGE SCALE GENOMIC DNA]</scope>
    <source>
        <strain evidence="2 3">KACC 17473</strain>
    </source>
</reference>
<evidence type="ECO:0000313" key="3">
    <source>
        <dbReference type="Proteomes" id="UP000076923"/>
    </source>
</evidence>
<dbReference type="SUPFAM" id="SSF55729">
    <property type="entry name" value="Acyl-CoA N-acyltransferases (Nat)"/>
    <property type="match status" value="1"/>
</dbReference>
<evidence type="ECO:0000313" key="2">
    <source>
        <dbReference type="EMBL" id="OAD44407.1"/>
    </source>
</evidence>
<protein>
    <submittedName>
        <fullName evidence="2">Acetyltransferase</fullName>
    </submittedName>
</protein>
<organism evidence="2 3">
    <name type="scientific">Polaribacter atrinae</name>
    <dbReference type="NCBI Taxonomy" id="1333662"/>
    <lineage>
        <taxon>Bacteria</taxon>
        <taxon>Pseudomonadati</taxon>
        <taxon>Bacteroidota</taxon>
        <taxon>Flavobacteriia</taxon>
        <taxon>Flavobacteriales</taxon>
        <taxon>Flavobacteriaceae</taxon>
    </lineage>
</organism>
<keyword evidence="3" id="KW-1185">Reference proteome</keyword>
<dbReference type="InterPro" id="IPR000182">
    <property type="entry name" value="GNAT_dom"/>
</dbReference>
<dbReference type="GO" id="GO:0016747">
    <property type="term" value="F:acyltransferase activity, transferring groups other than amino-acyl groups"/>
    <property type="evidence" value="ECO:0007669"/>
    <property type="project" value="InterPro"/>
</dbReference>
<accession>A0A176T946</accession>
<name>A0A176T946_9FLAO</name>
<dbReference type="EMBL" id="LVWE01000050">
    <property type="protein sequence ID" value="OAD44407.1"/>
    <property type="molecule type" value="Genomic_DNA"/>
</dbReference>
<dbReference type="STRING" id="1333662.LPB303_12210"/>